<evidence type="ECO:0000313" key="2">
    <source>
        <dbReference type="Proteomes" id="UP000054047"/>
    </source>
</evidence>
<sequence>MLSSRLTSQCTPARQPKPGFQRIERTSWIGQHAAWTEHNRKFVEDPGTKSLLPSSSAINELRTATIDAWEDVEIDCPKNLANQMVFVREETITIELHTGKKEKKTVDKITSAGVLVVRLYRRKGYTTAGSCMNTARQSV</sequence>
<reference evidence="1 2" key="1">
    <citation type="submission" date="2013-12" db="EMBL/GenBank/DDBJ databases">
        <title>Draft genome of the parsitic nematode Ancylostoma duodenale.</title>
        <authorList>
            <person name="Mitreva M."/>
        </authorList>
    </citation>
    <scope>NUCLEOTIDE SEQUENCE [LARGE SCALE GENOMIC DNA]</scope>
    <source>
        <strain evidence="1 2">Zhejiang</strain>
    </source>
</reference>
<organism evidence="1 2">
    <name type="scientific">Ancylostoma duodenale</name>
    <dbReference type="NCBI Taxonomy" id="51022"/>
    <lineage>
        <taxon>Eukaryota</taxon>
        <taxon>Metazoa</taxon>
        <taxon>Ecdysozoa</taxon>
        <taxon>Nematoda</taxon>
        <taxon>Chromadorea</taxon>
        <taxon>Rhabditida</taxon>
        <taxon>Rhabditina</taxon>
        <taxon>Rhabditomorpha</taxon>
        <taxon>Strongyloidea</taxon>
        <taxon>Ancylostomatidae</taxon>
        <taxon>Ancylostomatinae</taxon>
        <taxon>Ancylostoma</taxon>
    </lineage>
</organism>
<keyword evidence="2" id="KW-1185">Reference proteome</keyword>
<protein>
    <submittedName>
        <fullName evidence="1">Uncharacterized protein</fullName>
    </submittedName>
</protein>
<evidence type="ECO:0000313" key="1">
    <source>
        <dbReference type="EMBL" id="KIH64470.1"/>
    </source>
</evidence>
<dbReference type="Proteomes" id="UP000054047">
    <property type="component" value="Unassembled WGS sequence"/>
</dbReference>
<accession>A0A0C2GT76</accession>
<dbReference type="EMBL" id="KN728048">
    <property type="protein sequence ID" value="KIH64470.1"/>
    <property type="molecule type" value="Genomic_DNA"/>
</dbReference>
<dbReference type="AlphaFoldDB" id="A0A0C2GT76"/>
<gene>
    <name evidence="1" type="ORF">ANCDUO_05220</name>
</gene>
<name>A0A0C2GT76_9BILA</name>
<proteinExistence type="predicted"/>